<accession>A0A0B2UMD0</accession>
<dbReference type="PROSITE" id="PS00108">
    <property type="entry name" value="PROTEIN_KINASE_ST"/>
    <property type="match status" value="1"/>
</dbReference>
<comment type="caution">
    <text evidence="8">The sequence shown here is derived from an EMBL/GenBank/DDBJ whole genome shotgun (WGS) entry which is preliminary data.</text>
</comment>
<evidence type="ECO:0000313" key="8">
    <source>
        <dbReference type="EMBL" id="KHN70202.1"/>
    </source>
</evidence>
<dbReference type="PANTHER" id="PTHR24345:SF91">
    <property type="entry name" value="SERINE_THREONINE-PROTEIN KINASE PLK4"/>
    <property type="match status" value="1"/>
</dbReference>
<dbReference type="RefSeq" id="XP_014564244.1">
    <property type="nucleotide sequence ID" value="XM_014708758.1"/>
</dbReference>
<dbReference type="PROSITE" id="PS50011">
    <property type="entry name" value="PROTEIN_KINASE_DOM"/>
    <property type="match status" value="1"/>
</dbReference>
<feature type="binding site" evidence="6">
    <location>
        <position position="32"/>
    </location>
    <ligand>
        <name>ATP</name>
        <dbReference type="ChEBI" id="CHEBI:30616"/>
    </ligand>
</feature>
<dbReference type="Proteomes" id="UP000031056">
    <property type="component" value="Unassembled WGS sequence"/>
</dbReference>
<dbReference type="SMART" id="SM00220">
    <property type="entry name" value="S_TKc"/>
    <property type="match status" value="1"/>
</dbReference>
<dbReference type="Gene3D" id="1.10.510.10">
    <property type="entry name" value="Transferase(Phosphotransferase) domain 1"/>
    <property type="match status" value="1"/>
</dbReference>
<organism evidence="8 9">
    <name type="scientific">Ordospora colligata OC4</name>
    <dbReference type="NCBI Taxonomy" id="1354746"/>
    <lineage>
        <taxon>Eukaryota</taxon>
        <taxon>Fungi</taxon>
        <taxon>Fungi incertae sedis</taxon>
        <taxon>Microsporidia</taxon>
        <taxon>Ordosporidae</taxon>
        <taxon>Ordospora</taxon>
    </lineage>
</organism>
<keyword evidence="4 8" id="KW-0418">Kinase</keyword>
<dbReference type="GO" id="GO:0005524">
    <property type="term" value="F:ATP binding"/>
    <property type="evidence" value="ECO:0007669"/>
    <property type="project" value="UniProtKB-UniRule"/>
</dbReference>
<dbReference type="InterPro" id="IPR008271">
    <property type="entry name" value="Ser/Thr_kinase_AS"/>
</dbReference>
<dbReference type="VEuPathDB" id="MicrosporidiaDB:M896_020360"/>
<gene>
    <name evidence="8" type="ORF">M896_020360</name>
</gene>
<evidence type="ECO:0000259" key="7">
    <source>
        <dbReference type="PROSITE" id="PS50011"/>
    </source>
</evidence>
<dbReference type="InterPro" id="IPR000719">
    <property type="entry name" value="Prot_kinase_dom"/>
</dbReference>
<dbReference type="InParanoid" id="A0A0B2UMD0"/>
<reference evidence="8 9" key="1">
    <citation type="journal article" date="2014" name="MBio">
        <title>The Ordospora colligata genome; evolution of extreme reduction in microsporidia and host-to-parasite horizontal gene transfer.</title>
        <authorList>
            <person name="Pombert J.-F."/>
            <person name="Haag K.L."/>
            <person name="Beidas S."/>
            <person name="Ebert D."/>
            <person name="Keeling P.J."/>
        </authorList>
    </citation>
    <scope>NUCLEOTIDE SEQUENCE [LARGE SCALE GENOMIC DNA]</scope>
    <source>
        <strain evidence="8 9">OC4</strain>
    </source>
</reference>
<keyword evidence="2" id="KW-0808">Transferase</keyword>
<keyword evidence="9" id="KW-1185">Reference proteome</keyword>
<dbReference type="InterPro" id="IPR017441">
    <property type="entry name" value="Protein_kinase_ATP_BS"/>
</dbReference>
<evidence type="ECO:0000256" key="6">
    <source>
        <dbReference type="PROSITE-ProRule" id="PRU10141"/>
    </source>
</evidence>
<dbReference type="InterPro" id="IPR011009">
    <property type="entry name" value="Kinase-like_dom_sf"/>
</dbReference>
<dbReference type="EMBL" id="JOKQ01000002">
    <property type="protein sequence ID" value="KHN70202.1"/>
    <property type="molecule type" value="Genomic_DNA"/>
</dbReference>
<dbReference type="OrthoDB" id="4062651at2759"/>
<dbReference type="HOGENOM" id="CLU_531021_0_0_1"/>
<dbReference type="GO" id="GO:0005634">
    <property type="term" value="C:nucleus"/>
    <property type="evidence" value="ECO:0007669"/>
    <property type="project" value="TreeGrafter"/>
</dbReference>
<evidence type="ECO:0000313" key="9">
    <source>
        <dbReference type="Proteomes" id="UP000031056"/>
    </source>
</evidence>
<evidence type="ECO:0000256" key="1">
    <source>
        <dbReference type="ARBA" id="ARBA00022527"/>
    </source>
</evidence>
<dbReference type="PROSITE" id="PS00107">
    <property type="entry name" value="PROTEIN_KINASE_ATP"/>
    <property type="match status" value="1"/>
</dbReference>
<evidence type="ECO:0000256" key="4">
    <source>
        <dbReference type="ARBA" id="ARBA00022777"/>
    </source>
</evidence>
<dbReference type="AlphaFoldDB" id="A0A0B2UMD0"/>
<evidence type="ECO:0000256" key="3">
    <source>
        <dbReference type="ARBA" id="ARBA00022741"/>
    </source>
</evidence>
<dbReference type="Pfam" id="PF00069">
    <property type="entry name" value="Pkinase"/>
    <property type="match status" value="1"/>
</dbReference>
<name>A0A0B2UMD0_9MICR</name>
<dbReference type="SUPFAM" id="SSF56112">
    <property type="entry name" value="Protein kinase-like (PK-like)"/>
    <property type="match status" value="1"/>
</dbReference>
<keyword evidence="1" id="KW-0723">Serine/threonine-protein kinase</keyword>
<dbReference type="STRING" id="1354746.A0A0B2UMD0"/>
<protein>
    <submittedName>
        <fullName evidence="8">Catalytic protein kinase</fullName>
    </submittedName>
</protein>
<evidence type="ECO:0000256" key="2">
    <source>
        <dbReference type="ARBA" id="ARBA00022679"/>
    </source>
</evidence>
<proteinExistence type="predicted"/>
<sequence>MRKYRLKGLIGEGVSSTVYKGVSDEGDEVAVKIVSKGRMGKWMSDREAGMLGMTKHENVIGLIDHFETENHVYLVEELCDMNLVGFLNEYEVDESVALKTLRMILCGVEHIHSQGIMHRDLKLGNILLKGNTAKICDFGLSCYLNESDGRVCGTSDYIAPEMASGSEYSLGVDMWSVGVIFYALLTRKKYMKGSLMPVCSSSVKDLLERLLEVDVRKRICSKEALMHECFGRFIPSFEDFRCLFDFEKETKHGMIRKSRGCVEMGDVKVTARMQYKDEYKHGMIECMCGQRFEYVVYVNGREVELIMVTNQKLKILSLMAAYIKIAMQRTAKIVINDDGVRFSYMFSGDFLYNENTKGVILKRVGIMYEMIDGLGKKYSCSEIPDDLREKVFELMQRCKKIDEEVCWFSRRQPILVDCLSKQQLSMSMPWAAEASEMNIRSESRYYYASGIGWCVRNGFSLVFLLIDGEMIEVECLDLAVRSGERMLKIGDGLPHQLKCGLKRILPLIMQMM</sequence>
<evidence type="ECO:0000256" key="5">
    <source>
        <dbReference type="ARBA" id="ARBA00022840"/>
    </source>
</evidence>
<dbReference type="GeneID" id="26261131"/>
<dbReference type="PANTHER" id="PTHR24345">
    <property type="entry name" value="SERINE/THREONINE-PROTEIN KINASE PLK"/>
    <property type="match status" value="1"/>
</dbReference>
<dbReference type="GO" id="GO:0004674">
    <property type="term" value="F:protein serine/threonine kinase activity"/>
    <property type="evidence" value="ECO:0007669"/>
    <property type="project" value="UniProtKB-KW"/>
</dbReference>
<keyword evidence="3 6" id="KW-0547">Nucleotide-binding</keyword>
<feature type="domain" description="Protein kinase" evidence="7">
    <location>
        <begin position="4"/>
        <end position="230"/>
    </location>
</feature>
<keyword evidence="5 6" id="KW-0067">ATP-binding</keyword>